<accession>A0ABR4QQ28</accession>
<sequence length="735" mass="83112">MLEKRSANFVCSDTRWGAVFERNASNKIQESTKVIGSEVILVKSNRRNMPPGTHLFCFAPHVHLRRRRSTTHHSSDSSAEAKQTEQTILRPAIKVNPLGHVILTSGTLFSQRKASTDPVRIQFYRFRIVDISIGLLERQTSSENGVETWSKVYEFTGQEVLSRRIRYIANVLQPEKLQPSLKDTIILKVIHLTNTREEVILVLPVNFVRIELTLSRNEPLTIFQVHRVSVAAVPRENCITQWNLKAESIPAQSPQNMYYTITKDTRGLFESVTDQQVPLNLLMLEQMIKGIPPIGSPFTETFHIRIQSDKYTPPQIALRVQDGRLIVKAPKGFVPPQSHLYLSCPQSQSSGDSSGGYFIEQRSGTLLATIMVSPTSRQVAHNVDVSAEAISIRVVQAPISGCLLFDDHAVDEFDYSAILRYRITYWQCKSLHDRMVPCRGKLAMVVSRFRVDNVQIFSASDLIEGRVYFIPSTRCKNETDGDLNLLQQLINSRGSTQEQPLTIRVSVSRERHTISFRNLTIGIGEKVPLKKTNLHISEMDDEGRKSPILRCGTFSNETVSESTTDGLLYDEIFVIEEPPTCGSVYSKRLNRTVGMFSLKNIKDDDVYFQHNGKETCIFPSITLSALIRGSVETRVPRQMMVFFVLMKGMPVHLIRLRSPQMWWNSVVEISTLYLAAQKTTMADEQEITDHMQIQYKVGNTHGGVLSSSVNEKAPIRAFGNQDLRQGSVAFHHDAH</sequence>
<comment type="caution">
    <text evidence="1">The sequence shown here is derived from an EMBL/GenBank/DDBJ whole genome shotgun (WGS) entry which is preliminary data.</text>
</comment>
<name>A0ABR4QQ28_9CEST</name>
<evidence type="ECO:0000313" key="2">
    <source>
        <dbReference type="Proteomes" id="UP001651158"/>
    </source>
</evidence>
<reference evidence="1 2" key="1">
    <citation type="journal article" date="2022" name="Front. Cell. Infect. Microbiol.">
        <title>The Genomes of Two Strains of Taenia crassiceps the Animal Model for the Study of Human Cysticercosis.</title>
        <authorList>
            <person name="Bobes R.J."/>
            <person name="Estrada K."/>
            <person name="Rios-Valencia D.G."/>
            <person name="Calderon-Gallegos A."/>
            <person name="de la Torre P."/>
            <person name="Carrero J.C."/>
            <person name="Sanchez-Flores A."/>
            <person name="Laclette J.P."/>
        </authorList>
    </citation>
    <scope>NUCLEOTIDE SEQUENCE [LARGE SCALE GENOMIC DNA]</scope>
    <source>
        <strain evidence="1">WFUcys</strain>
    </source>
</reference>
<proteinExistence type="predicted"/>
<keyword evidence="2" id="KW-1185">Reference proteome</keyword>
<gene>
    <name evidence="1" type="ORF">TcWFU_002377</name>
</gene>
<organism evidence="1 2">
    <name type="scientific">Taenia crassiceps</name>
    <dbReference type="NCBI Taxonomy" id="6207"/>
    <lineage>
        <taxon>Eukaryota</taxon>
        <taxon>Metazoa</taxon>
        <taxon>Spiralia</taxon>
        <taxon>Lophotrochozoa</taxon>
        <taxon>Platyhelminthes</taxon>
        <taxon>Cestoda</taxon>
        <taxon>Eucestoda</taxon>
        <taxon>Cyclophyllidea</taxon>
        <taxon>Taeniidae</taxon>
        <taxon>Taenia</taxon>
    </lineage>
</organism>
<dbReference type="Proteomes" id="UP001651158">
    <property type="component" value="Unassembled WGS sequence"/>
</dbReference>
<dbReference type="EMBL" id="JAKROA010000001">
    <property type="protein sequence ID" value="KAL5111564.1"/>
    <property type="molecule type" value="Genomic_DNA"/>
</dbReference>
<evidence type="ECO:0000313" key="1">
    <source>
        <dbReference type="EMBL" id="KAL5111564.1"/>
    </source>
</evidence>
<protein>
    <submittedName>
        <fullName evidence="1">Uncharacterized protein</fullName>
    </submittedName>
</protein>